<feature type="non-terminal residue" evidence="5">
    <location>
        <position position="1"/>
    </location>
</feature>
<dbReference type="PROSITE" id="PS50835">
    <property type="entry name" value="IG_LIKE"/>
    <property type="match status" value="1"/>
</dbReference>
<dbReference type="PANTHER" id="PTHR45080:SF8">
    <property type="entry name" value="IG-LIKE DOMAIN-CONTAINING PROTEIN"/>
    <property type="match status" value="1"/>
</dbReference>
<dbReference type="SMART" id="SM00408">
    <property type="entry name" value="IGc2"/>
    <property type="match status" value="1"/>
</dbReference>
<evidence type="ECO:0000259" key="4">
    <source>
        <dbReference type="PROSITE" id="PS50835"/>
    </source>
</evidence>
<evidence type="ECO:0000313" key="6">
    <source>
        <dbReference type="EMBL" id="NXH16082.1"/>
    </source>
</evidence>
<dbReference type="GO" id="GO:0043025">
    <property type="term" value="C:neuronal cell body"/>
    <property type="evidence" value="ECO:0007669"/>
    <property type="project" value="TreeGrafter"/>
</dbReference>
<dbReference type="EMBL" id="VWZO01011028">
    <property type="protein sequence ID" value="NXH16082.1"/>
    <property type="molecule type" value="Genomic_DNA"/>
</dbReference>
<dbReference type="GO" id="GO:0030424">
    <property type="term" value="C:axon"/>
    <property type="evidence" value="ECO:0007669"/>
    <property type="project" value="TreeGrafter"/>
</dbReference>
<evidence type="ECO:0000313" key="5">
    <source>
        <dbReference type="EMBL" id="NXH12122.1"/>
    </source>
</evidence>
<dbReference type="PANTHER" id="PTHR45080">
    <property type="entry name" value="CONTACTIN 5"/>
    <property type="match status" value="1"/>
</dbReference>
<dbReference type="Gene3D" id="2.60.40.10">
    <property type="entry name" value="Immunoglobulins"/>
    <property type="match status" value="1"/>
</dbReference>
<keyword evidence="3" id="KW-0393">Immunoglobulin domain</keyword>
<dbReference type="GO" id="GO:0005886">
    <property type="term" value="C:plasma membrane"/>
    <property type="evidence" value="ECO:0007669"/>
    <property type="project" value="TreeGrafter"/>
</dbReference>
<dbReference type="GO" id="GO:0050808">
    <property type="term" value="P:synapse organization"/>
    <property type="evidence" value="ECO:0007669"/>
    <property type="project" value="TreeGrafter"/>
</dbReference>
<dbReference type="Pfam" id="PF00047">
    <property type="entry name" value="ig"/>
    <property type="match status" value="1"/>
</dbReference>
<gene>
    <name evidence="5" type="primary">Smp_0</name>
    <name evidence="6" type="synonym">Smp_1</name>
    <name evidence="5" type="ORF">BUCCAP_R15485</name>
    <name evidence="6" type="ORF">BUCCAP_R15809</name>
</gene>
<feature type="non-terminal residue" evidence="5">
    <location>
        <position position="71"/>
    </location>
</feature>
<keyword evidence="7" id="KW-1185">Reference proteome</keyword>
<dbReference type="Proteomes" id="UP000534107">
    <property type="component" value="Unassembled WGS sequence"/>
</dbReference>
<evidence type="ECO:0000256" key="1">
    <source>
        <dbReference type="ARBA" id="ARBA00022729"/>
    </source>
</evidence>
<evidence type="ECO:0000313" key="7">
    <source>
        <dbReference type="Proteomes" id="UP000534107"/>
    </source>
</evidence>
<keyword evidence="2" id="KW-1015">Disulfide bond</keyword>
<reference evidence="5 7" key="1">
    <citation type="submission" date="2019-09" db="EMBL/GenBank/DDBJ databases">
        <title>Bird 10,000 Genomes (B10K) Project - Family phase.</title>
        <authorList>
            <person name="Zhang G."/>
        </authorList>
    </citation>
    <scope>NUCLEOTIDE SEQUENCE [LARGE SCALE GENOMIC DNA]</scope>
    <source>
        <strain evidence="5">B10K-DU-001-16</strain>
        <tissue evidence="5">Muscle</tissue>
    </source>
</reference>
<keyword evidence="1" id="KW-0732">Signal</keyword>
<evidence type="ECO:0000256" key="2">
    <source>
        <dbReference type="ARBA" id="ARBA00023157"/>
    </source>
</evidence>
<dbReference type="SUPFAM" id="SSF48726">
    <property type="entry name" value="Immunoglobulin"/>
    <property type="match status" value="1"/>
</dbReference>
<dbReference type="InterPro" id="IPR013151">
    <property type="entry name" value="Immunoglobulin_dom"/>
</dbReference>
<dbReference type="SMART" id="SM00409">
    <property type="entry name" value="IG"/>
    <property type="match status" value="1"/>
</dbReference>
<proteinExistence type="predicted"/>
<dbReference type="OrthoDB" id="10012075at2759"/>
<dbReference type="EMBL" id="VWZO01004890">
    <property type="protein sequence ID" value="NXH12122.1"/>
    <property type="molecule type" value="Genomic_DNA"/>
</dbReference>
<organism evidence="5 7">
    <name type="scientific">Bucco capensis</name>
    <name type="common">collared puffbird</name>
    <dbReference type="NCBI Taxonomy" id="135168"/>
    <lineage>
        <taxon>Eukaryota</taxon>
        <taxon>Metazoa</taxon>
        <taxon>Chordata</taxon>
        <taxon>Craniata</taxon>
        <taxon>Vertebrata</taxon>
        <taxon>Euteleostomi</taxon>
        <taxon>Archelosauria</taxon>
        <taxon>Archosauria</taxon>
        <taxon>Dinosauria</taxon>
        <taxon>Saurischia</taxon>
        <taxon>Theropoda</taxon>
        <taxon>Coelurosauria</taxon>
        <taxon>Aves</taxon>
        <taxon>Neognathae</taxon>
        <taxon>Neoaves</taxon>
        <taxon>Telluraves</taxon>
        <taxon>Coraciimorphae</taxon>
        <taxon>Piciformes</taxon>
        <taxon>Bucconidae</taxon>
        <taxon>Bucco</taxon>
    </lineage>
</organism>
<comment type="caution">
    <text evidence="5">The sequence shown here is derived from an EMBL/GenBank/DDBJ whole genome shotgun (WGS) entry which is preliminary data.</text>
</comment>
<dbReference type="AlphaFoldDB" id="A0A7K9HGL6"/>
<name>A0A7K9HGL6_9PICI</name>
<dbReference type="FunFam" id="2.60.40.10:FF:000032">
    <property type="entry name" value="palladin isoform X1"/>
    <property type="match status" value="1"/>
</dbReference>
<dbReference type="InterPro" id="IPR003598">
    <property type="entry name" value="Ig_sub2"/>
</dbReference>
<accession>A0A7K9HGL6</accession>
<sequence>GSQVTLTCEAEGKPFPLLSWFRDGIFLQEEVGMTTFPILLTKVVPEDSGNYQCVAENPHGKHNQSFQLHVA</sequence>
<dbReference type="InterPro" id="IPR050958">
    <property type="entry name" value="Cell_Adh-Cytoskel_Orgn"/>
</dbReference>
<evidence type="ECO:0000256" key="3">
    <source>
        <dbReference type="ARBA" id="ARBA00023319"/>
    </source>
</evidence>
<dbReference type="GO" id="GO:0007156">
    <property type="term" value="P:homophilic cell adhesion via plasma membrane adhesion molecules"/>
    <property type="evidence" value="ECO:0007669"/>
    <property type="project" value="TreeGrafter"/>
</dbReference>
<dbReference type="GO" id="GO:0008046">
    <property type="term" value="F:axon guidance receptor activity"/>
    <property type="evidence" value="ECO:0007669"/>
    <property type="project" value="TreeGrafter"/>
</dbReference>
<dbReference type="InterPro" id="IPR013783">
    <property type="entry name" value="Ig-like_fold"/>
</dbReference>
<dbReference type="InterPro" id="IPR036179">
    <property type="entry name" value="Ig-like_dom_sf"/>
</dbReference>
<dbReference type="InterPro" id="IPR003599">
    <property type="entry name" value="Ig_sub"/>
</dbReference>
<protein>
    <submittedName>
        <fullName evidence="5">SMP protein</fullName>
    </submittedName>
</protein>
<dbReference type="InterPro" id="IPR007110">
    <property type="entry name" value="Ig-like_dom"/>
</dbReference>
<feature type="domain" description="Ig-like" evidence="4">
    <location>
        <begin position="1"/>
        <end position="71"/>
    </location>
</feature>